<dbReference type="Pfam" id="PF12833">
    <property type="entry name" value="HTH_18"/>
    <property type="match status" value="1"/>
</dbReference>
<comment type="caution">
    <text evidence="6">The sequence shown here is derived from an EMBL/GenBank/DDBJ whole genome shotgun (WGS) entry which is preliminary data.</text>
</comment>
<keyword evidence="1" id="KW-0805">Transcription regulation</keyword>
<evidence type="ECO:0000256" key="1">
    <source>
        <dbReference type="ARBA" id="ARBA00023015"/>
    </source>
</evidence>
<dbReference type="RefSeq" id="WP_129004569.1">
    <property type="nucleotide sequence ID" value="NZ_SDHZ01000002.1"/>
</dbReference>
<dbReference type="GO" id="GO:0003700">
    <property type="term" value="F:DNA-binding transcription factor activity"/>
    <property type="evidence" value="ECO:0007669"/>
    <property type="project" value="InterPro"/>
</dbReference>
<dbReference type="AlphaFoldDB" id="A0A4Q1D762"/>
<keyword evidence="2" id="KW-0238">DNA-binding</keyword>
<dbReference type="PRINTS" id="PR00032">
    <property type="entry name" value="HTHARAC"/>
</dbReference>
<dbReference type="InterPro" id="IPR020449">
    <property type="entry name" value="Tscrpt_reg_AraC-type_HTH"/>
</dbReference>
<feature type="transmembrane region" description="Helical" evidence="4">
    <location>
        <begin position="149"/>
        <end position="170"/>
    </location>
</feature>
<reference evidence="6 7" key="1">
    <citation type="submission" date="2019-01" db="EMBL/GenBank/DDBJ databases">
        <title>Filimonas sp. strain TTM-71.</title>
        <authorList>
            <person name="Chen W.-M."/>
        </authorList>
    </citation>
    <scope>NUCLEOTIDE SEQUENCE [LARGE SCALE GENOMIC DNA]</scope>
    <source>
        <strain evidence="6 7">TTM-71</strain>
    </source>
</reference>
<dbReference type="EMBL" id="SDHZ01000002">
    <property type="protein sequence ID" value="RXK83517.1"/>
    <property type="molecule type" value="Genomic_DNA"/>
</dbReference>
<feature type="transmembrane region" description="Helical" evidence="4">
    <location>
        <begin position="78"/>
        <end position="96"/>
    </location>
</feature>
<feature type="transmembrane region" description="Helical" evidence="4">
    <location>
        <begin position="48"/>
        <end position="66"/>
    </location>
</feature>
<protein>
    <submittedName>
        <fullName evidence="6">AraC family transcriptional regulator</fullName>
    </submittedName>
</protein>
<dbReference type="SMART" id="SM00342">
    <property type="entry name" value="HTH_ARAC"/>
    <property type="match status" value="1"/>
</dbReference>
<dbReference type="PROSITE" id="PS01124">
    <property type="entry name" value="HTH_ARAC_FAMILY_2"/>
    <property type="match status" value="1"/>
</dbReference>
<dbReference type="OrthoDB" id="5492415at2"/>
<keyword evidence="7" id="KW-1185">Reference proteome</keyword>
<evidence type="ECO:0000256" key="2">
    <source>
        <dbReference type="ARBA" id="ARBA00023125"/>
    </source>
</evidence>
<evidence type="ECO:0000256" key="3">
    <source>
        <dbReference type="ARBA" id="ARBA00023163"/>
    </source>
</evidence>
<keyword evidence="4" id="KW-1133">Transmembrane helix</keyword>
<evidence type="ECO:0000313" key="6">
    <source>
        <dbReference type="EMBL" id="RXK83517.1"/>
    </source>
</evidence>
<proteinExistence type="predicted"/>
<keyword evidence="3" id="KW-0804">Transcription</keyword>
<dbReference type="SUPFAM" id="SSF46689">
    <property type="entry name" value="Homeodomain-like"/>
    <property type="match status" value="1"/>
</dbReference>
<feature type="transmembrane region" description="Helical" evidence="4">
    <location>
        <begin position="108"/>
        <end position="128"/>
    </location>
</feature>
<dbReference type="Proteomes" id="UP000290545">
    <property type="component" value="Unassembled WGS sequence"/>
</dbReference>
<evidence type="ECO:0000313" key="7">
    <source>
        <dbReference type="Proteomes" id="UP000290545"/>
    </source>
</evidence>
<dbReference type="InterPro" id="IPR018060">
    <property type="entry name" value="HTH_AraC"/>
</dbReference>
<organism evidence="6 7">
    <name type="scientific">Filimonas effusa</name>
    <dbReference type="NCBI Taxonomy" id="2508721"/>
    <lineage>
        <taxon>Bacteria</taxon>
        <taxon>Pseudomonadati</taxon>
        <taxon>Bacteroidota</taxon>
        <taxon>Chitinophagia</taxon>
        <taxon>Chitinophagales</taxon>
        <taxon>Chitinophagaceae</taxon>
        <taxon>Filimonas</taxon>
    </lineage>
</organism>
<dbReference type="InterPro" id="IPR009057">
    <property type="entry name" value="Homeodomain-like_sf"/>
</dbReference>
<dbReference type="PANTHER" id="PTHR43280:SF2">
    <property type="entry name" value="HTH-TYPE TRANSCRIPTIONAL REGULATOR EXSA"/>
    <property type="match status" value="1"/>
</dbReference>
<gene>
    <name evidence="6" type="ORF">ESB13_15605</name>
</gene>
<dbReference type="GO" id="GO:0043565">
    <property type="term" value="F:sequence-specific DNA binding"/>
    <property type="evidence" value="ECO:0007669"/>
    <property type="project" value="InterPro"/>
</dbReference>
<keyword evidence="4" id="KW-0812">Transmembrane</keyword>
<feature type="domain" description="HTH araC/xylS-type" evidence="5">
    <location>
        <begin position="250"/>
        <end position="353"/>
    </location>
</feature>
<name>A0A4Q1D762_9BACT</name>
<sequence>MYLVVKLFRVVGTSLLLILALALFQVAWYIAAITMAPGNDLIKIESPLFFLHGPLLYFLYLTAAGVKRPVRKKALHFIPFGCMLLGAALLLSKSVLQHAGLQTAMIWYNQLSGLAGISLFVYLITISLSNRRQRMLHPSLQRFLGQVTVIYVFVAIMQLAGIAQLCWPALQLDVNTQGGQYALLVVVALFAIREIAAIKTLPEENLHQQIYDSRNIATGPEKQQLPEDQGAGSRYRRSTLDETTLHSYAVKVQCFLEESRCFLDPDLSQEKLAAETGIPRHHLSQLLSVFFVNSFYQFIAGHRIVYAMQLLKNSRENYTLESFAQACGFHSKSTFNKYFKEYVGCTPSEYRVKMTAARNIKNRIAADA</sequence>
<evidence type="ECO:0000259" key="5">
    <source>
        <dbReference type="PROSITE" id="PS01124"/>
    </source>
</evidence>
<accession>A0A4Q1D762</accession>
<evidence type="ECO:0000256" key="4">
    <source>
        <dbReference type="SAM" id="Phobius"/>
    </source>
</evidence>
<keyword evidence="4" id="KW-0472">Membrane</keyword>
<dbReference type="PANTHER" id="PTHR43280">
    <property type="entry name" value="ARAC-FAMILY TRANSCRIPTIONAL REGULATOR"/>
    <property type="match status" value="1"/>
</dbReference>
<dbReference type="Gene3D" id="1.10.10.60">
    <property type="entry name" value="Homeodomain-like"/>
    <property type="match status" value="1"/>
</dbReference>